<dbReference type="Proteomes" id="UP001432014">
    <property type="component" value="Chromosome"/>
</dbReference>
<dbReference type="PANTHER" id="PTHR30036:SF1">
    <property type="entry name" value="D-XYLOSE-BINDING PERIPLASMIC PROTEIN"/>
    <property type="match status" value="1"/>
</dbReference>
<proteinExistence type="predicted"/>
<dbReference type="InterPro" id="IPR050555">
    <property type="entry name" value="Bact_Solute-Bind_Prot2"/>
</dbReference>
<keyword evidence="2 3" id="KW-0732">Signal</keyword>
<dbReference type="InterPro" id="IPR025997">
    <property type="entry name" value="SBP_2_dom"/>
</dbReference>
<reference evidence="5 6" key="1">
    <citation type="submission" date="2022-10" db="EMBL/GenBank/DDBJ databases">
        <title>The complete genomes of actinobacterial strains from the NBC collection.</title>
        <authorList>
            <person name="Joergensen T.S."/>
            <person name="Alvarez Arevalo M."/>
            <person name="Sterndorff E.B."/>
            <person name="Faurdal D."/>
            <person name="Vuksanovic O."/>
            <person name="Mourched A.-S."/>
            <person name="Charusanti P."/>
            <person name="Shaw S."/>
            <person name="Blin K."/>
            <person name="Weber T."/>
        </authorList>
    </citation>
    <scope>NUCLEOTIDE SEQUENCE [LARGE SCALE GENOMIC DNA]</scope>
    <source>
        <strain evidence="5 6">NBC_01247</strain>
    </source>
</reference>
<evidence type="ECO:0000259" key="4">
    <source>
        <dbReference type="Pfam" id="PF13407"/>
    </source>
</evidence>
<accession>A0ABZ1WJ14</accession>
<protein>
    <submittedName>
        <fullName evidence="5">Substrate-binding domain-containing protein</fullName>
    </submittedName>
</protein>
<dbReference type="Pfam" id="PF13407">
    <property type="entry name" value="Peripla_BP_4"/>
    <property type="match status" value="1"/>
</dbReference>
<evidence type="ECO:0000313" key="5">
    <source>
        <dbReference type="EMBL" id="WUS60935.1"/>
    </source>
</evidence>
<dbReference type="RefSeq" id="WP_329611593.1">
    <property type="nucleotide sequence ID" value="NZ_CP108482.1"/>
</dbReference>
<dbReference type="Gene3D" id="3.40.50.2300">
    <property type="match status" value="2"/>
</dbReference>
<keyword evidence="6" id="KW-1185">Reference proteome</keyword>
<sequence>MDTATRLLLSAVLVSTILPLTACGQERPPEGGPPTPVTVGLLLPNTSSTRYESFDRPLIEAAVTGLCSRCTVAYANAEGQENIQRKQFDDLLAKGAQVIILDPVNAAGTASWVDAAARKGTKVVSYDRLAAGKVTAYVSFDSERTGELQGKALLDALGPKAATANVVMINGADGDPNTPALKAGAHQALDGKVKSIPYEQSGDWKPETAARRTAEAVRTLGKGGFQAVYSANDAMAGAIIETLRSSGMSGLPVGGQDASIDAVRRVLADEQAYTIYKPYRQEAEAAGDVTAYLLNGLNVSAVAQSVTKRDGDRIPSLLLTPVLVTKANVASTVIAGGLYSAAEICAGQYESLCLKAGLR</sequence>
<gene>
    <name evidence="5" type="ORF">OG469_38855</name>
</gene>
<name>A0ABZ1WJ14_9ACTN</name>
<evidence type="ECO:0000256" key="1">
    <source>
        <dbReference type="ARBA" id="ARBA00004196"/>
    </source>
</evidence>
<comment type="subcellular location">
    <subcellularLocation>
        <location evidence="1">Cell envelope</location>
    </subcellularLocation>
</comment>
<dbReference type="SUPFAM" id="SSF53822">
    <property type="entry name" value="Periplasmic binding protein-like I"/>
    <property type="match status" value="1"/>
</dbReference>
<feature type="chain" id="PRO_5046449342" evidence="3">
    <location>
        <begin position="25"/>
        <end position="359"/>
    </location>
</feature>
<feature type="signal peptide" evidence="3">
    <location>
        <begin position="1"/>
        <end position="24"/>
    </location>
</feature>
<evidence type="ECO:0000313" key="6">
    <source>
        <dbReference type="Proteomes" id="UP001432014"/>
    </source>
</evidence>
<dbReference type="InterPro" id="IPR028082">
    <property type="entry name" value="Peripla_BP_I"/>
</dbReference>
<organism evidence="5 6">
    <name type="scientific">Kitasatospora herbaricolor</name>
    <dbReference type="NCBI Taxonomy" id="68217"/>
    <lineage>
        <taxon>Bacteria</taxon>
        <taxon>Bacillati</taxon>
        <taxon>Actinomycetota</taxon>
        <taxon>Actinomycetes</taxon>
        <taxon>Kitasatosporales</taxon>
        <taxon>Streptomycetaceae</taxon>
        <taxon>Kitasatospora</taxon>
    </lineage>
</organism>
<dbReference type="PANTHER" id="PTHR30036">
    <property type="entry name" value="D-XYLOSE-BINDING PERIPLASMIC PROTEIN"/>
    <property type="match status" value="1"/>
</dbReference>
<evidence type="ECO:0000256" key="3">
    <source>
        <dbReference type="SAM" id="SignalP"/>
    </source>
</evidence>
<dbReference type="EMBL" id="CP108482">
    <property type="protein sequence ID" value="WUS60935.1"/>
    <property type="molecule type" value="Genomic_DNA"/>
</dbReference>
<feature type="domain" description="Periplasmic binding protein" evidence="4">
    <location>
        <begin position="39"/>
        <end position="296"/>
    </location>
</feature>
<evidence type="ECO:0000256" key="2">
    <source>
        <dbReference type="ARBA" id="ARBA00022729"/>
    </source>
</evidence>